<evidence type="ECO:0000313" key="15">
    <source>
        <dbReference type="EMBL" id="MBC2310679.1"/>
    </source>
</evidence>
<dbReference type="EMBL" id="JAASWV010000008">
    <property type="protein sequence ID" value="MBC2310679.1"/>
    <property type="molecule type" value="Genomic_DNA"/>
</dbReference>
<dbReference type="EMBL" id="JAARRW010000004">
    <property type="protein sequence ID" value="MBC1562733.1"/>
    <property type="molecule type" value="Genomic_DNA"/>
</dbReference>
<evidence type="ECO:0000313" key="19">
    <source>
        <dbReference type="Proteomes" id="UP000541735"/>
    </source>
</evidence>
<dbReference type="EMBL" id="JAAROV010000001">
    <property type="protein sequence ID" value="MBC1315948.1"/>
    <property type="molecule type" value="Genomic_DNA"/>
</dbReference>
<dbReference type="EMBL" id="JAARRU010000001">
    <property type="protein sequence ID" value="MBC1564002.1"/>
    <property type="molecule type" value="Genomic_DNA"/>
</dbReference>
<evidence type="ECO:0000313" key="10">
    <source>
        <dbReference type="EMBL" id="MBC2177084.1"/>
    </source>
</evidence>
<dbReference type="EMBL" id="JAARZT010000032">
    <property type="protein sequence ID" value="MBC2294418.1"/>
    <property type="molecule type" value="Genomic_DNA"/>
</dbReference>
<dbReference type="AlphaFoldDB" id="A0A099WA99"/>
<dbReference type="eggNOG" id="ENOG5033VIS">
    <property type="taxonomic scope" value="Bacteria"/>
</dbReference>
<evidence type="ECO:0000313" key="21">
    <source>
        <dbReference type="Proteomes" id="UP000543005"/>
    </source>
</evidence>
<evidence type="ECO:0000313" key="18">
    <source>
        <dbReference type="Proteomes" id="UP000539064"/>
    </source>
</evidence>
<dbReference type="EMBL" id="JAARYD010000005">
    <property type="protein sequence ID" value="MBC2177084.1"/>
    <property type="molecule type" value="Genomic_DNA"/>
</dbReference>
<protein>
    <submittedName>
        <fullName evidence="2">Sulfate transporter</fullName>
    </submittedName>
</protein>
<dbReference type="OrthoDB" id="2360985at2"/>
<accession>A0A099WA99</accession>
<comment type="caution">
    <text evidence="2">The sequence shown here is derived from an EMBL/GenBank/DDBJ whole genome shotgun (WGS) entry which is preliminary data.</text>
</comment>
<dbReference type="Proteomes" id="UP000553016">
    <property type="component" value="Unassembled WGS sequence"/>
</dbReference>
<evidence type="ECO:0000313" key="11">
    <source>
        <dbReference type="EMBL" id="MBC2241872.1"/>
    </source>
</evidence>
<dbReference type="InterPro" id="IPR025889">
    <property type="entry name" value="GSP17M-like_dom"/>
</dbReference>
<dbReference type="EMBL" id="JNFA01000019">
    <property type="protein sequence ID" value="KGL41646.1"/>
    <property type="molecule type" value="Genomic_DNA"/>
</dbReference>
<evidence type="ECO:0000313" key="23">
    <source>
        <dbReference type="Proteomes" id="UP000546806"/>
    </source>
</evidence>
<dbReference type="EMBL" id="JAARZS010000030">
    <property type="protein sequence ID" value="MBC2284972.1"/>
    <property type="molecule type" value="Genomic_DNA"/>
</dbReference>
<evidence type="ECO:0000313" key="16">
    <source>
        <dbReference type="Proteomes" id="UP000029844"/>
    </source>
</evidence>
<name>A0A099WA99_9LIST</name>
<evidence type="ECO:0000313" key="29">
    <source>
        <dbReference type="Proteomes" id="UP000586951"/>
    </source>
</evidence>
<dbReference type="RefSeq" id="WP_036085487.1">
    <property type="nucleotide sequence ID" value="NZ_CBCSHQ010000005.1"/>
</dbReference>
<dbReference type="EMBL" id="JAARWW010000005">
    <property type="protein sequence ID" value="MBC2004382.1"/>
    <property type="molecule type" value="Genomic_DNA"/>
</dbReference>
<evidence type="ECO:0000313" key="13">
    <source>
        <dbReference type="EMBL" id="MBC2284972.1"/>
    </source>
</evidence>
<evidence type="ECO:0000313" key="12">
    <source>
        <dbReference type="EMBL" id="MBC2243806.1"/>
    </source>
</evidence>
<dbReference type="Proteomes" id="UP000543005">
    <property type="component" value="Unassembled WGS sequence"/>
</dbReference>
<evidence type="ECO:0000313" key="6">
    <source>
        <dbReference type="EMBL" id="MBC1564002.1"/>
    </source>
</evidence>
<dbReference type="Pfam" id="PF11181">
    <property type="entry name" value="YflT"/>
    <property type="match status" value="1"/>
</dbReference>
<dbReference type="EMBL" id="JAARUV010000001">
    <property type="protein sequence ID" value="MBC1777558.1"/>
    <property type="molecule type" value="Genomic_DNA"/>
</dbReference>
<dbReference type="Proteomes" id="UP000585696">
    <property type="component" value="Unassembled WGS sequence"/>
</dbReference>
<dbReference type="EMBL" id="JAARYY010000003">
    <property type="protein sequence ID" value="MBC2243806.1"/>
    <property type="molecule type" value="Genomic_DNA"/>
</dbReference>
<dbReference type="STRING" id="1552123.EP57_07330"/>
<dbReference type="EMBL" id="JAARZA010000008">
    <property type="protein sequence ID" value="MBC2241872.1"/>
    <property type="molecule type" value="Genomic_DNA"/>
</dbReference>
<dbReference type="EMBL" id="JAAROL010000001">
    <property type="protein sequence ID" value="MBC1331189.1"/>
    <property type="molecule type" value="Genomic_DNA"/>
</dbReference>
<evidence type="ECO:0000313" key="4">
    <source>
        <dbReference type="EMBL" id="MBC1331189.1"/>
    </source>
</evidence>
<evidence type="ECO:0000313" key="2">
    <source>
        <dbReference type="EMBL" id="KGL41646.1"/>
    </source>
</evidence>
<evidence type="ECO:0000313" key="27">
    <source>
        <dbReference type="Proteomes" id="UP000565628"/>
    </source>
</evidence>
<sequence>MENWEVFVVGNDEEAVAKITELEVRGYKKENISILAKSDQEDEIEEIIESTDVERERPVNEAAFGVISGILQSLSGAIVIPQVYNPKYGALYAAGPFAKWFSNTSDKSVKRLLADFDLTDAQIDEFVRAIHSGEILILAR</sequence>
<dbReference type="Proteomes" id="UP000541735">
    <property type="component" value="Unassembled WGS sequence"/>
</dbReference>
<dbReference type="Proteomes" id="UP000539064">
    <property type="component" value="Unassembled WGS sequence"/>
</dbReference>
<evidence type="ECO:0000259" key="1">
    <source>
        <dbReference type="Pfam" id="PF11181"/>
    </source>
</evidence>
<gene>
    <name evidence="2" type="ORF">EP57_07330</name>
    <name evidence="4" type="ORF">HB759_04425</name>
    <name evidence="3" type="ORF">HB811_04100</name>
    <name evidence="5" type="ORF">HB902_11675</name>
    <name evidence="6" type="ORF">HB907_01195</name>
    <name evidence="7" type="ORF">HCA46_01805</name>
    <name evidence="8" type="ORF">HCA52_07210</name>
    <name evidence="9" type="ORF">HCA78_11430</name>
    <name evidence="12" type="ORF">HCB25_06955</name>
    <name evidence="10" type="ORF">HCB27_10680</name>
    <name evidence="11" type="ORF">HCB35_15455</name>
    <name evidence="13" type="ORF">HCB69_11340</name>
    <name evidence="14" type="ORF">HCC36_14355</name>
    <name evidence="15" type="ORF">HCJ81_07240</name>
</gene>
<reference evidence="17 18" key="2">
    <citation type="submission" date="2020-03" db="EMBL/GenBank/DDBJ databases">
        <title>Soil Listeria distribution.</title>
        <authorList>
            <person name="Liao J."/>
            <person name="Wiedmann M."/>
        </authorList>
    </citation>
    <scope>NUCLEOTIDE SEQUENCE [LARGE SCALE GENOMIC DNA]</scope>
    <source>
        <strain evidence="15 27">FSL L7-0039</strain>
        <strain evidence="14 21">FSL L7-0051</strain>
        <strain evidence="13 28">FSL L7-0054</strain>
        <strain evidence="11 26">FSL L7-0149</strain>
        <strain evidence="12 25">FSL L7-0153</strain>
        <strain evidence="10 19">FSL L7-0259</strain>
        <strain evidence="9 23">FSL L7-0435</strain>
        <strain evidence="8 18">FSL L7-0978</strain>
        <strain evidence="7 24">FSL L7-1017</strain>
        <strain evidence="5 20">FSL L7-1387</strain>
        <strain evidence="6 29">FSL L7-1427</strain>
        <strain evidence="3 22">FSL L7-1816</strain>
        <strain evidence="4 17">FSL L7-1833</strain>
    </source>
</reference>
<evidence type="ECO:0000313" key="26">
    <source>
        <dbReference type="Proteomes" id="UP000553016"/>
    </source>
</evidence>
<evidence type="ECO:0000313" key="20">
    <source>
        <dbReference type="Proteomes" id="UP000541955"/>
    </source>
</evidence>
<dbReference type="Proteomes" id="UP000532866">
    <property type="component" value="Unassembled WGS sequence"/>
</dbReference>
<evidence type="ECO:0000313" key="14">
    <source>
        <dbReference type="EMBL" id="MBC2294418.1"/>
    </source>
</evidence>
<reference evidence="2 16" key="1">
    <citation type="submission" date="2014-05" db="EMBL/GenBank/DDBJ databases">
        <title>Novel Listeriaceae from food processing environments.</title>
        <authorList>
            <person name="den Bakker H.C."/>
        </authorList>
    </citation>
    <scope>NUCLEOTIDE SEQUENCE [LARGE SCALE GENOMIC DNA]</scope>
    <source>
        <strain evidence="2 16">FSL A5-0281</strain>
    </source>
</reference>
<dbReference type="GeneID" id="58717188"/>
<dbReference type="EMBL" id="JAARVG010000005">
    <property type="protein sequence ID" value="MBC1793204.1"/>
    <property type="molecule type" value="Genomic_DNA"/>
</dbReference>
<evidence type="ECO:0000313" key="24">
    <source>
        <dbReference type="Proteomes" id="UP000547643"/>
    </source>
</evidence>
<dbReference type="Proteomes" id="UP000565628">
    <property type="component" value="Unassembled WGS sequence"/>
</dbReference>
<evidence type="ECO:0000313" key="3">
    <source>
        <dbReference type="EMBL" id="MBC1315948.1"/>
    </source>
</evidence>
<evidence type="ECO:0000313" key="5">
    <source>
        <dbReference type="EMBL" id="MBC1562733.1"/>
    </source>
</evidence>
<proteinExistence type="predicted"/>
<dbReference type="Proteomes" id="UP000543379">
    <property type="component" value="Unassembled WGS sequence"/>
</dbReference>
<feature type="domain" description="General stress protein 17M-like" evidence="1">
    <location>
        <begin position="8"/>
        <end position="71"/>
    </location>
</feature>
<keyword evidence="16" id="KW-1185">Reference proteome</keyword>
<dbReference type="Proteomes" id="UP000547643">
    <property type="component" value="Unassembled WGS sequence"/>
</dbReference>
<dbReference type="Proteomes" id="UP000029844">
    <property type="component" value="Unassembled WGS sequence"/>
</dbReference>
<evidence type="ECO:0000313" key="17">
    <source>
        <dbReference type="Proteomes" id="UP000532866"/>
    </source>
</evidence>
<evidence type="ECO:0000313" key="8">
    <source>
        <dbReference type="EMBL" id="MBC1793204.1"/>
    </source>
</evidence>
<dbReference type="Proteomes" id="UP000541955">
    <property type="component" value="Unassembled WGS sequence"/>
</dbReference>
<evidence type="ECO:0000313" key="9">
    <source>
        <dbReference type="EMBL" id="MBC2004382.1"/>
    </source>
</evidence>
<dbReference type="Proteomes" id="UP000550367">
    <property type="component" value="Unassembled WGS sequence"/>
</dbReference>
<dbReference type="Proteomes" id="UP000586951">
    <property type="component" value="Unassembled WGS sequence"/>
</dbReference>
<evidence type="ECO:0000313" key="28">
    <source>
        <dbReference type="Proteomes" id="UP000585696"/>
    </source>
</evidence>
<organism evidence="2 16">
    <name type="scientific">Listeria booriae</name>
    <dbReference type="NCBI Taxonomy" id="1552123"/>
    <lineage>
        <taxon>Bacteria</taxon>
        <taxon>Bacillati</taxon>
        <taxon>Bacillota</taxon>
        <taxon>Bacilli</taxon>
        <taxon>Bacillales</taxon>
        <taxon>Listeriaceae</taxon>
        <taxon>Listeria</taxon>
    </lineage>
</organism>
<dbReference type="Proteomes" id="UP000546806">
    <property type="component" value="Unassembled WGS sequence"/>
</dbReference>
<evidence type="ECO:0000313" key="22">
    <source>
        <dbReference type="Proteomes" id="UP000543379"/>
    </source>
</evidence>
<evidence type="ECO:0000313" key="7">
    <source>
        <dbReference type="EMBL" id="MBC1777558.1"/>
    </source>
</evidence>
<evidence type="ECO:0000313" key="25">
    <source>
        <dbReference type="Proteomes" id="UP000550367"/>
    </source>
</evidence>